<accession>A5N0Z8</accession>
<evidence type="ECO:0000313" key="1">
    <source>
        <dbReference type="EMBL" id="EDK34794.1"/>
    </source>
</evidence>
<evidence type="ECO:0000313" key="2">
    <source>
        <dbReference type="Proteomes" id="UP000002411"/>
    </source>
</evidence>
<dbReference type="Proteomes" id="UP000002411">
    <property type="component" value="Chromosome"/>
</dbReference>
<protein>
    <submittedName>
        <fullName evidence="1">Uncharacterized protein</fullName>
    </submittedName>
</protein>
<keyword evidence="2" id="KW-1185">Reference proteome</keyword>
<dbReference type="STRING" id="431943.CKL_2782"/>
<dbReference type="EMBL" id="CP000673">
    <property type="protein sequence ID" value="EDK34794.1"/>
    <property type="molecule type" value="Genomic_DNA"/>
</dbReference>
<proteinExistence type="predicted"/>
<dbReference type="AlphaFoldDB" id="A5N0Z8"/>
<name>A5N0Z8_CLOK5</name>
<gene>
    <name evidence="1" type="ordered locus">CKL_2782</name>
</gene>
<reference evidence="1 2" key="1">
    <citation type="journal article" date="2008" name="Proc. Natl. Acad. Sci. U.S.A.">
        <title>The genome of Clostridium kluyveri, a strict anaerobe with unique metabolic features.</title>
        <authorList>
            <person name="Seedorf H."/>
            <person name="Fricke W.F."/>
            <person name="Veith B."/>
            <person name="Brueggemann H."/>
            <person name="Liesegang H."/>
            <person name="Strittmatter A."/>
            <person name="Miethke M."/>
            <person name="Buckel W."/>
            <person name="Hinderberger J."/>
            <person name="Li F."/>
            <person name="Hagemeier C."/>
            <person name="Thauer R.K."/>
            <person name="Gottschalk G."/>
        </authorList>
    </citation>
    <scope>NUCLEOTIDE SEQUENCE [LARGE SCALE GENOMIC DNA]</scope>
    <source>
        <strain evidence="2">ATCC 8527 / DSM 555 / NCIMB 10680</strain>
    </source>
</reference>
<organism evidence="1 2">
    <name type="scientific">Clostridium kluyveri (strain ATCC 8527 / DSM 555 / NBRC 12016 / NCIMB 10680 / K1)</name>
    <dbReference type="NCBI Taxonomy" id="431943"/>
    <lineage>
        <taxon>Bacteria</taxon>
        <taxon>Bacillati</taxon>
        <taxon>Bacillota</taxon>
        <taxon>Clostridia</taxon>
        <taxon>Eubacteriales</taxon>
        <taxon>Clostridiaceae</taxon>
        <taxon>Clostridium</taxon>
    </lineage>
</organism>
<sequence length="96" mass="11272">MSINIKVIESVTRENRLILLLVIVEQLKILLKKCNVDVLKMKKGALVRLVTAVLDVPRGTYHVYWMLGRCNWGKYYFQMGTKYKKLGKERCKCDKH</sequence>
<dbReference type="HOGENOM" id="CLU_2354810_0_0_9"/>
<dbReference type="KEGG" id="ckl:CKL_2782"/>